<dbReference type="GO" id="GO:0007076">
    <property type="term" value="P:mitotic chromosome condensation"/>
    <property type="evidence" value="ECO:0007669"/>
    <property type="project" value="TreeGrafter"/>
</dbReference>
<dbReference type="GO" id="GO:0000796">
    <property type="term" value="C:condensin complex"/>
    <property type="evidence" value="ECO:0007669"/>
    <property type="project" value="TreeGrafter"/>
</dbReference>
<feature type="compositionally biased region" description="Polar residues" evidence="2">
    <location>
        <begin position="395"/>
        <end position="404"/>
    </location>
</feature>
<dbReference type="VEuPathDB" id="AmoebaDB:NAEGRDRAFT_78254"/>
<keyword evidence="1" id="KW-0175">Coiled coil</keyword>
<dbReference type="KEGG" id="ngr:NAEGRDRAFT_78254"/>
<dbReference type="PANTHER" id="PTHR43941">
    <property type="entry name" value="STRUCTURAL MAINTENANCE OF CHROMOSOMES PROTEIN 2"/>
    <property type="match status" value="1"/>
</dbReference>
<dbReference type="RefSeq" id="XP_002681602.1">
    <property type="nucleotide sequence ID" value="XM_002681556.1"/>
</dbReference>
<gene>
    <name evidence="3" type="ORF">NAEGRDRAFT_78254</name>
</gene>
<evidence type="ECO:0000256" key="1">
    <source>
        <dbReference type="SAM" id="Coils"/>
    </source>
</evidence>
<dbReference type="AlphaFoldDB" id="D2V286"/>
<sequence length="856" mass="97469">MSINLTSNRMTFYDNHHGVQNESVVNGSGGSVGGPHEVEALKQQLEKEKQMNKKLMSNIKKIKKKMIDVSALIELHDGLKKRIEEQNGELQKFYQQNQILLTENANLKKNAPPPPKQSNDSSEQLAQLQKLRFEKIELENKVKTLKEKIERVNSEKDTMKKQFETEEKKWKKQEATQQQVEELRSKFALAQKELTELRSKKGFMSYADFAIVKPTVSEEKEKKICKSVAVNTEASLLERYIAQKYPSRAVSTPISKPKEVVIPASSQNDDDDEFEPLGSMDTSIDIITPPQLPSKPLLLPKPTLPLQPVTVTTTTTTLKRKNEEKEKEKQLERKLKKMKKPTSEEFEEVLPSSKPVSTPSIIQMPSPSHISIVEKRINKDAVEKSREEMPPPKTVPTTVASSNNELSTPQLPPIFFEKLENQTVEIYIENIFINFICKFEPFFSETKHQSSLLGDVNRACKKIWTNYPKQTNEIANGILTIIAKLIASKASCEKWGLCIILLDHMDIYSFSNQLLETIFANLYITITSFITGIESSDQSFKKLMALLAGISTISNAKFARPDFCMFSRVKEIFYYILQYSLQNTRNQFGMIKYSNFQLLLAMLTSNRRLITNGFDTYSPLDLAIYFTFCSMQSKLSSSQNLLDAENTKAIGDIEKLKDLYKLKDQTNLTPPSLSQTIIESIHTGTDEKSIAQASNALGLLTCLVDDWNFTFNTVILNGLWSLVLKYLNDGNSKLIAVLSIISKLAIYRSQQIPLENKSNQNEWDSLEIYHDGLGDLLEKFNSILLLENVFSMEASKLVADTMIEIVVNKLALSKLLPYQEKQEYFIQTLKVHLDTAKDWIQKHMVESDLFKIINVV</sequence>
<dbReference type="PANTHER" id="PTHR43941:SF1">
    <property type="entry name" value="STRUCTURAL MAINTENANCE OF CHROMOSOMES PROTEIN 2"/>
    <property type="match status" value="1"/>
</dbReference>
<name>D2V286_NAEGR</name>
<feature type="region of interest" description="Disordered" evidence="2">
    <location>
        <begin position="312"/>
        <end position="364"/>
    </location>
</feature>
<evidence type="ECO:0000256" key="2">
    <source>
        <dbReference type="SAM" id="MobiDB-lite"/>
    </source>
</evidence>
<dbReference type="OrthoDB" id="10383392at2759"/>
<evidence type="ECO:0000313" key="3">
    <source>
        <dbReference type="EMBL" id="EFC48858.1"/>
    </source>
</evidence>
<reference evidence="3 4" key="1">
    <citation type="journal article" date="2010" name="Cell">
        <title>The genome of Naegleria gruberi illuminates early eukaryotic versatility.</title>
        <authorList>
            <person name="Fritz-Laylin L.K."/>
            <person name="Prochnik S.E."/>
            <person name="Ginger M.L."/>
            <person name="Dacks J.B."/>
            <person name="Carpenter M.L."/>
            <person name="Field M.C."/>
            <person name="Kuo A."/>
            <person name="Paredez A."/>
            <person name="Chapman J."/>
            <person name="Pham J."/>
            <person name="Shu S."/>
            <person name="Neupane R."/>
            <person name="Cipriano M."/>
            <person name="Mancuso J."/>
            <person name="Tu H."/>
            <person name="Salamov A."/>
            <person name="Lindquist E."/>
            <person name="Shapiro H."/>
            <person name="Lucas S."/>
            <person name="Grigoriev I.V."/>
            <person name="Cande W.Z."/>
            <person name="Fulton C."/>
            <person name="Rokhsar D.S."/>
            <person name="Dawson S.C."/>
        </authorList>
    </citation>
    <scope>NUCLEOTIDE SEQUENCE [LARGE SCALE GENOMIC DNA]</scope>
    <source>
        <strain evidence="3 4">NEG-M</strain>
    </source>
</reference>
<dbReference type="GO" id="GO:0000785">
    <property type="term" value="C:chromatin"/>
    <property type="evidence" value="ECO:0007669"/>
    <property type="project" value="TreeGrafter"/>
</dbReference>
<dbReference type="InParanoid" id="D2V286"/>
<dbReference type="Proteomes" id="UP000006671">
    <property type="component" value="Unassembled WGS sequence"/>
</dbReference>
<dbReference type="EMBL" id="GG738849">
    <property type="protein sequence ID" value="EFC48858.1"/>
    <property type="molecule type" value="Genomic_DNA"/>
</dbReference>
<accession>D2V286</accession>
<proteinExistence type="predicted"/>
<feature type="compositionally biased region" description="Polar residues" evidence="2">
    <location>
        <begin position="354"/>
        <end position="364"/>
    </location>
</feature>
<dbReference type="GO" id="GO:0000793">
    <property type="term" value="C:condensed chromosome"/>
    <property type="evidence" value="ECO:0007669"/>
    <property type="project" value="TreeGrafter"/>
</dbReference>
<keyword evidence="4" id="KW-1185">Reference proteome</keyword>
<protein>
    <submittedName>
        <fullName evidence="3">Uncharacterized protein</fullName>
    </submittedName>
</protein>
<evidence type="ECO:0000313" key="4">
    <source>
        <dbReference type="Proteomes" id="UP000006671"/>
    </source>
</evidence>
<feature type="region of interest" description="Disordered" evidence="2">
    <location>
        <begin position="383"/>
        <end position="404"/>
    </location>
</feature>
<dbReference type="GeneID" id="8861387"/>
<feature type="coiled-coil region" evidence="1">
    <location>
        <begin position="38"/>
        <end position="200"/>
    </location>
</feature>
<organism evidence="4">
    <name type="scientific">Naegleria gruberi</name>
    <name type="common">Amoeba</name>
    <dbReference type="NCBI Taxonomy" id="5762"/>
    <lineage>
        <taxon>Eukaryota</taxon>
        <taxon>Discoba</taxon>
        <taxon>Heterolobosea</taxon>
        <taxon>Tetramitia</taxon>
        <taxon>Eutetramitia</taxon>
        <taxon>Vahlkampfiidae</taxon>
        <taxon>Naegleria</taxon>
    </lineage>
</organism>
<dbReference type="GO" id="GO:0003682">
    <property type="term" value="F:chromatin binding"/>
    <property type="evidence" value="ECO:0007669"/>
    <property type="project" value="TreeGrafter"/>
</dbReference>
<feature type="compositionally biased region" description="Basic and acidic residues" evidence="2">
    <location>
        <begin position="320"/>
        <end position="333"/>
    </location>
</feature>